<name>A0ABT6N386_9SPHN</name>
<accession>A0ABT6N386</accession>
<reference evidence="2" key="1">
    <citation type="submission" date="2023-04" db="EMBL/GenBank/DDBJ databases">
        <title>Sphingomonas sp. MAHUQ-71 isolated from rice field.</title>
        <authorList>
            <person name="Huq M.A."/>
        </authorList>
    </citation>
    <scope>NUCLEOTIDE SEQUENCE</scope>
    <source>
        <strain evidence="2">MAHUQ-71</strain>
    </source>
</reference>
<comment type="caution">
    <text evidence="2">The sequence shown here is derived from an EMBL/GenBank/DDBJ whole genome shotgun (WGS) entry which is preliminary data.</text>
</comment>
<evidence type="ECO:0000259" key="1">
    <source>
        <dbReference type="Pfam" id="PF10135"/>
    </source>
</evidence>
<evidence type="ECO:0000313" key="2">
    <source>
        <dbReference type="EMBL" id="MDH7639642.1"/>
    </source>
</evidence>
<dbReference type="Proteomes" id="UP001160625">
    <property type="component" value="Unassembled WGS sequence"/>
</dbReference>
<evidence type="ECO:0000313" key="3">
    <source>
        <dbReference type="Proteomes" id="UP001160625"/>
    </source>
</evidence>
<feature type="domain" description="Flagellar protein FlgJ N-terminal" evidence="1">
    <location>
        <begin position="42"/>
        <end position="88"/>
    </location>
</feature>
<proteinExistence type="predicted"/>
<dbReference type="PRINTS" id="PR01002">
    <property type="entry name" value="FLGFLGJ"/>
</dbReference>
<sequence length="127" mass="13014">MIQAIPTLASATQPSKADADKAKLKTAAQQFEAVFLRQMIGTMRQASLGDGMFDSEATQQFQDMADSKTADAMSQKGVLHLADLLEKQLGATVAKQAGATTTAAAAATAKPDVTSLATAKVATGAPS</sequence>
<dbReference type="Pfam" id="PF10135">
    <property type="entry name" value="Rod-binding"/>
    <property type="match status" value="1"/>
</dbReference>
<dbReference type="InterPro" id="IPR019301">
    <property type="entry name" value="Flagellar_prot_FlgJ_N"/>
</dbReference>
<gene>
    <name evidence="2" type="ORF">QGN17_12965</name>
</gene>
<keyword evidence="3" id="KW-1185">Reference proteome</keyword>
<dbReference type="EMBL" id="JARYGZ010000001">
    <property type="protein sequence ID" value="MDH7639642.1"/>
    <property type="molecule type" value="Genomic_DNA"/>
</dbReference>
<dbReference type="RefSeq" id="WP_281044897.1">
    <property type="nucleotide sequence ID" value="NZ_JARYGZ010000001.1"/>
</dbReference>
<organism evidence="2 3">
    <name type="scientific">Sphingomonas oryzagri</name>
    <dbReference type="NCBI Taxonomy" id="3042314"/>
    <lineage>
        <taxon>Bacteria</taxon>
        <taxon>Pseudomonadati</taxon>
        <taxon>Pseudomonadota</taxon>
        <taxon>Alphaproteobacteria</taxon>
        <taxon>Sphingomonadales</taxon>
        <taxon>Sphingomonadaceae</taxon>
        <taxon>Sphingomonas</taxon>
    </lineage>
</organism>
<protein>
    <submittedName>
        <fullName evidence="2">Rod-binding protein</fullName>
    </submittedName>
</protein>